<keyword evidence="3 5" id="KW-1133">Transmembrane helix</keyword>
<dbReference type="PANTHER" id="PTHR37306:SF1">
    <property type="entry name" value="COLICIN V PRODUCTION PROTEIN"/>
    <property type="match status" value="1"/>
</dbReference>
<organism evidence="6 7">
    <name type="scientific">Rarispira pelagica</name>
    <dbReference type="NCBI Taxonomy" id="3141764"/>
    <lineage>
        <taxon>Bacteria</taxon>
        <taxon>Pseudomonadati</taxon>
        <taxon>Spirochaetota</taxon>
        <taxon>Spirochaetia</taxon>
        <taxon>Winmispirales</taxon>
        <taxon>Winmispiraceae</taxon>
        <taxon>Rarispira</taxon>
    </lineage>
</organism>
<dbReference type="Proteomes" id="UP001466331">
    <property type="component" value="Unassembled WGS sequence"/>
</dbReference>
<comment type="subcellular location">
    <subcellularLocation>
        <location evidence="1">Membrane</location>
        <topology evidence="1">Multi-pass membrane protein</topology>
    </subcellularLocation>
</comment>
<evidence type="ECO:0000256" key="4">
    <source>
        <dbReference type="ARBA" id="ARBA00023136"/>
    </source>
</evidence>
<protein>
    <submittedName>
        <fullName evidence="6">CvpA family protein</fullName>
    </submittedName>
</protein>
<feature type="transmembrane region" description="Helical" evidence="5">
    <location>
        <begin position="6"/>
        <end position="25"/>
    </location>
</feature>
<sequence length="161" mass="17403">MSALDYVFVAVIVLFVVQGLIKGFIHGLFSVIAVGGGLAVGAIWGSYVAGFYDELLGVSVWSPVLGFLSLFILVYAVVKLVENVLDKFIEKVNLESLDKALGFFLGIIKGVIVVAVLIMILAGQQFVDFSRALEVSFFYKLISPVLPDLSLLIDSASKVIR</sequence>
<proteinExistence type="predicted"/>
<evidence type="ECO:0000313" key="7">
    <source>
        <dbReference type="Proteomes" id="UP001466331"/>
    </source>
</evidence>
<reference evidence="6 7" key="1">
    <citation type="submission" date="2024-03" db="EMBL/GenBank/DDBJ databases">
        <title>Ignisphaera cupida sp. nov., a hyperthermophilic hydrolytic archaeon from a hot spring of Kamchatka, and proposal of Ignisphaeraceae fam. nov.</title>
        <authorList>
            <person name="Podosokorskaya O.A."/>
            <person name="Elcheninov A.G."/>
            <person name="Maltseva A.I."/>
            <person name="Zayulina K.S."/>
            <person name="Novikov A."/>
            <person name="Merkel A.Y."/>
        </authorList>
    </citation>
    <scope>NUCLEOTIDE SEQUENCE [LARGE SCALE GENOMIC DNA]</scope>
    <source>
        <strain evidence="6 7">38H-sp</strain>
    </source>
</reference>
<evidence type="ECO:0000256" key="2">
    <source>
        <dbReference type="ARBA" id="ARBA00022692"/>
    </source>
</evidence>
<dbReference type="PANTHER" id="PTHR37306">
    <property type="entry name" value="COLICIN V PRODUCTION PROTEIN"/>
    <property type="match status" value="1"/>
</dbReference>
<dbReference type="Pfam" id="PF02674">
    <property type="entry name" value="Colicin_V"/>
    <property type="match status" value="1"/>
</dbReference>
<keyword evidence="7" id="KW-1185">Reference proteome</keyword>
<dbReference type="InterPro" id="IPR003825">
    <property type="entry name" value="Colicin-V_CvpA"/>
</dbReference>
<keyword evidence="2 5" id="KW-0812">Transmembrane</keyword>
<feature type="transmembrane region" description="Helical" evidence="5">
    <location>
        <begin position="32"/>
        <end position="52"/>
    </location>
</feature>
<dbReference type="EMBL" id="JBCHKQ010000005">
    <property type="protein sequence ID" value="MEM5948833.1"/>
    <property type="molecule type" value="Genomic_DNA"/>
</dbReference>
<evidence type="ECO:0000256" key="5">
    <source>
        <dbReference type="SAM" id="Phobius"/>
    </source>
</evidence>
<name>A0ABU9UDS4_9SPIR</name>
<comment type="caution">
    <text evidence="6">The sequence shown here is derived from an EMBL/GenBank/DDBJ whole genome shotgun (WGS) entry which is preliminary data.</text>
</comment>
<feature type="transmembrane region" description="Helical" evidence="5">
    <location>
        <begin position="58"/>
        <end position="81"/>
    </location>
</feature>
<feature type="transmembrane region" description="Helical" evidence="5">
    <location>
        <begin position="101"/>
        <end position="123"/>
    </location>
</feature>
<evidence type="ECO:0000256" key="1">
    <source>
        <dbReference type="ARBA" id="ARBA00004141"/>
    </source>
</evidence>
<evidence type="ECO:0000256" key="3">
    <source>
        <dbReference type="ARBA" id="ARBA00022989"/>
    </source>
</evidence>
<gene>
    <name evidence="6" type="ORF">WKV44_09805</name>
</gene>
<evidence type="ECO:0000313" key="6">
    <source>
        <dbReference type="EMBL" id="MEM5948833.1"/>
    </source>
</evidence>
<dbReference type="RefSeq" id="WP_420070283.1">
    <property type="nucleotide sequence ID" value="NZ_JBCHKQ010000005.1"/>
</dbReference>
<keyword evidence="4 5" id="KW-0472">Membrane</keyword>
<accession>A0ABU9UDS4</accession>